<gene>
    <name evidence="1" type="primary">ubiV</name>
    <name evidence="2" type="ORF">ebA3592</name>
</gene>
<feature type="binding site" evidence="1">
    <location>
        <position position="196"/>
    </location>
    <ligand>
        <name>[4Fe-4S] cluster</name>
        <dbReference type="ChEBI" id="CHEBI:49883"/>
    </ligand>
</feature>
<keyword evidence="1" id="KW-0411">Iron-sulfur</keyword>
<evidence type="ECO:0000313" key="2">
    <source>
        <dbReference type="EMBL" id="CAI08155.1"/>
    </source>
</evidence>
<dbReference type="GO" id="GO:0051539">
    <property type="term" value="F:4 iron, 4 sulfur cluster binding"/>
    <property type="evidence" value="ECO:0007669"/>
    <property type="project" value="UniProtKB-UniRule"/>
</dbReference>
<dbReference type="Proteomes" id="UP000006552">
    <property type="component" value="Chromosome"/>
</dbReference>
<protein>
    <recommendedName>
        <fullName evidence="1">Ubiquinone biosynthesis protein UbiV</fullName>
    </recommendedName>
</protein>
<dbReference type="EMBL" id="CR555306">
    <property type="protein sequence ID" value="CAI08155.1"/>
    <property type="molecule type" value="Genomic_DNA"/>
</dbReference>
<dbReference type="KEGG" id="eba:ebA3592"/>
<dbReference type="STRING" id="76114.ebA3592"/>
<reference evidence="2 3" key="1">
    <citation type="journal article" date="2005" name="Arch. Microbiol.">
        <title>The genome sequence of an anaerobic aromatic-degrading denitrifying bacterium, strain EbN1.</title>
        <authorList>
            <person name="Rabus R."/>
            <person name="Kube M."/>
            <person name="Heider J."/>
            <person name="Beck A."/>
            <person name="Heitmann K."/>
            <person name="Widdel F."/>
            <person name="Reinhardt R."/>
        </authorList>
    </citation>
    <scope>NUCLEOTIDE SEQUENCE [LARGE SCALE GENOMIC DNA]</scope>
    <source>
        <strain evidence="2 3">EbN1</strain>
    </source>
</reference>
<comment type="cofactor">
    <cofactor evidence="1">
        <name>[4Fe-4S] cluster</name>
        <dbReference type="ChEBI" id="CHEBI:49883"/>
    </cofactor>
</comment>
<dbReference type="HOGENOM" id="CLU_056172_0_0_4"/>
<dbReference type="AlphaFoldDB" id="Q5P3F9"/>
<keyword evidence="1" id="KW-0004">4Fe-4S</keyword>
<dbReference type="PANTHER" id="PTHR30217">
    <property type="entry name" value="PEPTIDASE U32 FAMILY"/>
    <property type="match status" value="1"/>
</dbReference>
<dbReference type="Pfam" id="PF01136">
    <property type="entry name" value="Peptidase_U32"/>
    <property type="match status" value="1"/>
</dbReference>
<dbReference type="PANTHER" id="PTHR30217:SF11">
    <property type="entry name" value="UBIQUINONE BIOSYNTHESIS PROTEIN UBIV"/>
    <property type="match status" value="1"/>
</dbReference>
<dbReference type="NCBIfam" id="NF011991">
    <property type="entry name" value="PRK15447.1"/>
    <property type="match status" value="1"/>
</dbReference>
<feature type="binding site" evidence="1">
    <location>
        <position position="192"/>
    </location>
    <ligand>
        <name>[4Fe-4S] cluster</name>
        <dbReference type="ChEBI" id="CHEBI:49883"/>
    </ligand>
</feature>
<dbReference type="MEROPS" id="U32.A01"/>
<name>Q5P3F9_AROAE</name>
<dbReference type="HAMAP" id="MF_02233">
    <property type="entry name" value="UbiV"/>
    <property type="match status" value="1"/>
</dbReference>
<dbReference type="GO" id="GO:0046872">
    <property type="term" value="F:metal ion binding"/>
    <property type="evidence" value="ECO:0007669"/>
    <property type="project" value="UniProtKB-KW"/>
</dbReference>
<dbReference type="InterPro" id="IPR043693">
    <property type="entry name" value="UbiV"/>
</dbReference>
<proteinExistence type="inferred from homology"/>
<feature type="binding site" evidence="1">
    <location>
        <position position="42"/>
    </location>
    <ligand>
        <name>[4Fe-4S] cluster</name>
        <dbReference type="ChEBI" id="CHEBI:49883"/>
    </ligand>
</feature>
<dbReference type="InterPro" id="IPR001539">
    <property type="entry name" value="Peptidase_U32"/>
</dbReference>
<dbReference type="GO" id="GO:0006744">
    <property type="term" value="P:ubiquinone biosynthetic process"/>
    <property type="evidence" value="ECO:0007669"/>
    <property type="project" value="UniProtKB-UniRule"/>
</dbReference>
<comment type="subunit">
    <text evidence="1">Forms a heterodimer with UbiU.</text>
</comment>
<keyword evidence="1" id="KW-0831">Ubiquinone biosynthesis</keyword>
<comment type="function">
    <text evidence="1">Required for O(2)-independent ubiquinone (coenzyme Q) biosynthesis. Together with UbiU, is essential for the C6-hydroxylation reaction in the oxygen-independent ubiquinone biosynthesis pathway.</text>
</comment>
<sequence>MNAMKLALGPLLYYWPRQATLDFYAQVADSPADIVHVGETVCSRRHELRLDDWFEVAAMLRAAGKEVVLSSQSLIESESDLKALRRIVAQTDFRVEANDMSAVHLLTGAGRRDWIAGPALNIFNPATLSMMAESGATRWVAPPEMSGAVLAELLASGAPEIETEVLAWGRLPLAHSARCFTARHFNLQKDTCEFRCLGMSDGLVLRTREGEPFLTLNGVQTQSARVHNLLADLASVRQSAQVVRVSPQGEHTIRVLELFRESADGRLAPQEAFRRSAEWMVEAPCNGFWYGRPGVEQYVPS</sequence>
<feature type="binding site" evidence="1">
    <location>
        <position position="179"/>
    </location>
    <ligand>
        <name>[4Fe-4S] cluster</name>
        <dbReference type="ChEBI" id="CHEBI:49883"/>
    </ligand>
</feature>
<evidence type="ECO:0000313" key="3">
    <source>
        <dbReference type="Proteomes" id="UP000006552"/>
    </source>
</evidence>
<keyword evidence="3" id="KW-1185">Reference proteome</keyword>
<comment type="similarity">
    <text evidence="1">Belongs to the peptidase U32 family. UbiV subfamily.</text>
</comment>
<accession>Q5P3F9</accession>
<organism evidence="2 3">
    <name type="scientific">Aromatoleum aromaticum (strain DSM 19018 / LMG 30748 / EbN1)</name>
    <name type="common">Azoarcus sp. (strain EbN1)</name>
    <dbReference type="NCBI Taxonomy" id="76114"/>
    <lineage>
        <taxon>Bacteria</taxon>
        <taxon>Pseudomonadati</taxon>
        <taxon>Pseudomonadota</taxon>
        <taxon>Betaproteobacteria</taxon>
        <taxon>Rhodocyclales</taxon>
        <taxon>Rhodocyclaceae</taxon>
        <taxon>Aromatoleum</taxon>
    </lineage>
</organism>
<keyword evidence="1" id="KW-0479">Metal-binding</keyword>
<dbReference type="UniPathway" id="UPA00232"/>
<dbReference type="eggNOG" id="COG0826">
    <property type="taxonomic scope" value="Bacteria"/>
</dbReference>
<dbReference type="InterPro" id="IPR051454">
    <property type="entry name" value="RNA/ubiquinone_mod_enzymes"/>
</dbReference>
<keyword evidence="1" id="KW-0408">Iron</keyword>
<comment type="pathway">
    <text evidence="1">Cofactor biosynthesis; ubiquinone biosynthesis.</text>
</comment>
<evidence type="ECO:0000256" key="1">
    <source>
        <dbReference type="HAMAP-Rule" id="MF_02233"/>
    </source>
</evidence>